<evidence type="ECO:0000256" key="13">
    <source>
        <dbReference type="ARBA" id="ARBA00023180"/>
    </source>
</evidence>
<dbReference type="InterPro" id="IPR002355">
    <property type="entry name" value="Cu_oxidase_Cu_BS"/>
</dbReference>
<keyword evidence="8" id="KW-0479">Metal-binding</keyword>
<evidence type="ECO:0000313" key="18">
    <source>
        <dbReference type="EMBL" id="KAH7541920.1"/>
    </source>
</evidence>
<evidence type="ECO:0000256" key="1">
    <source>
        <dbReference type="ARBA" id="ARBA00001935"/>
    </source>
</evidence>
<keyword evidence="12" id="KW-1015">Disulfide bond</keyword>
<evidence type="ECO:0000256" key="2">
    <source>
        <dbReference type="ARBA" id="ARBA00004613"/>
    </source>
</evidence>
<dbReference type="InterPro" id="IPR011707">
    <property type="entry name" value="Cu-oxidase-like_N"/>
</dbReference>
<dbReference type="PANTHER" id="PTHR11709">
    <property type="entry name" value="MULTI-COPPER OXIDASE"/>
    <property type="match status" value="1"/>
</dbReference>
<dbReference type="InterPro" id="IPR008972">
    <property type="entry name" value="Cupredoxin"/>
</dbReference>
<dbReference type="Pfam" id="PF07732">
    <property type="entry name" value="Cu-oxidase_3"/>
    <property type="match status" value="1"/>
</dbReference>
<dbReference type="InterPro" id="IPR001117">
    <property type="entry name" value="Cu-oxidase_2nd"/>
</dbReference>
<organism evidence="18 19">
    <name type="scientific">Ziziphus jujuba var. spinosa</name>
    <dbReference type="NCBI Taxonomy" id="714518"/>
    <lineage>
        <taxon>Eukaryota</taxon>
        <taxon>Viridiplantae</taxon>
        <taxon>Streptophyta</taxon>
        <taxon>Embryophyta</taxon>
        <taxon>Tracheophyta</taxon>
        <taxon>Spermatophyta</taxon>
        <taxon>Magnoliopsida</taxon>
        <taxon>eudicotyledons</taxon>
        <taxon>Gunneridae</taxon>
        <taxon>Pentapetalae</taxon>
        <taxon>rosids</taxon>
        <taxon>fabids</taxon>
        <taxon>Rosales</taxon>
        <taxon>Rhamnaceae</taxon>
        <taxon>Paliureae</taxon>
        <taxon>Ziziphus</taxon>
    </lineage>
</organism>
<name>A0A978VSX5_ZIZJJ</name>
<dbReference type="GO" id="GO:0042542">
    <property type="term" value="P:response to hydrogen peroxide"/>
    <property type="evidence" value="ECO:0007669"/>
    <property type="project" value="UniProtKB-ARBA"/>
</dbReference>
<dbReference type="InterPro" id="IPR011706">
    <property type="entry name" value="Cu-oxidase_C"/>
</dbReference>
<reference evidence="18" key="1">
    <citation type="journal article" date="2021" name="Front. Plant Sci.">
        <title>Chromosome-Scale Genome Assembly for Chinese Sour Jujube and Insights Into Its Genome Evolution and Domestication Signature.</title>
        <authorList>
            <person name="Shen L.-Y."/>
            <person name="Luo H."/>
            <person name="Wang X.-L."/>
            <person name="Wang X.-M."/>
            <person name="Qiu X.-J."/>
            <person name="Liu H."/>
            <person name="Zhou S.-S."/>
            <person name="Jia K.-H."/>
            <person name="Nie S."/>
            <person name="Bao Y.-T."/>
            <person name="Zhang R.-G."/>
            <person name="Yun Q.-Z."/>
            <person name="Chai Y.-H."/>
            <person name="Lu J.-Y."/>
            <person name="Li Y."/>
            <person name="Zhao S.-W."/>
            <person name="Mao J.-F."/>
            <person name="Jia S.-G."/>
            <person name="Mao Y.-M."/>
        </authorList>
    </citation>
    <scope>NUCLEOTIDE SEQUENCE</scope>
    <source>
        <strain evidence="18">AT0</strain>
        <tissue evidence="18">Leaf</tissue>
    </source>
</reference>
<comment type="subunit">
    <text evidence="4">Dimer.</text>
</comment>
<dbReference type="GO" id="GO:0005576">
    <property type="term" value="C:extracellular region"/>
    <property type="evidence" value="ECO:0007669"/>
    <property type="project" value="UniProtKB-SubCell"/>
</dbReference>
<evidence type="ECO:0000259" key="15">
    <source>
        <dbReference type="Pfam" id="PF00394"/>
    </source>
</evidence>
<keyword evidence="10" id="KW-0560">Oxidoreductase</keyword>
<evidence type="ECO:0000256" key="14">
    <source>
        <dbReference type="ARBA" id="ARBA00048908"/>
    </source>
</evidence>
<dbReference type="InterPro" id="IPR045087">
    <property type="entry name" value="Cu-oxidase_fam"/>
</dbReference>
<comment type="subcellular location">
    <subcellularLocation>
        <location evidence="2">Secreted</location>
    </subcellularLocation>
</comment>
<evidence type="ECO:0000256" key="11">
    <source>
        <dbReference type="ARBA" id="ARBA00023008"/>
    </source>
</evidence>
<comment type="cofactor">
    <cofactor evidence="1">
        <name>Cu cation</name>
        <dbReference type="ChEBI" id="CHEBI:23378"/>
    </cofactor>
</comment>
<feature type="domain" description="Plastocyanin-like" evidence="15">
    <location>
        <begin position="177"/>
        <end position="339"/>
    </location>
</feature>
<evidence type="ECO:0000256" key="6">
    <source>
        <dbReference type="ARBA" id="ARBA00022095"/>
    </source>
</evidence>
<dbReference type="FunFam" id="2.60.40.420:FF:000060">
    <property type="entry name" value="L-ascorbate oxidase"/>
    <property type="match status" value="1"/>
</dbReference>
<evidence type="ECO:0000256" key="4">
    <source>
        <dbReference type="ARBA" id="ARBA00011473"/>
    </source>
</evidence>
<keyword evidence="9" id="KW-0677">Repeat</keyword>
<dbReference type="FunFam" id="2.60.40.420:FF:000058">
    <property type="entry name" value="L-ascorbate oxidase"/>
    <property type="match status" value="1"/>
</dbReference>
<dbReference type="Proteomes" id="UP000813462">
    <property type="component" value="Unassembled WGS sequence"/>
</dbReference>
<dbReference type="GO" id="GO:0005507">
    <property type="term" value="F:copper ion binding"/>
    <property type="evidence" value="ECO:0007669"/>
    <property type="project" value="InterPro"/>
</dbReference>
<dbReference type="Gene3D" id="2.60.40.420">
    <property type="entry name" value="Cupredoxins - blue copper proteins"/>
    <property type="match status" value="3"/>
</dbReference>
<keyword evidence="7" id="KW-0964">Secreted</keyword>
<dbReference type="PANTHER" id="PTHR11709:SF394">
    <property type="entry name" value="FI03373P-RELATED"/>
    <property type="match status" value="1"/>
</dbReference>
<dbReference type="EC" id="1.10.3.3" evidence="5"/>
<protein>
    <recommendedName>
        <fullName evidence="6">L-ascorbate oxidase</fullName>
        <ecNumber evidence="5">1.10.3.3</ecNumber>
    </recommendedName>
</protein>
<dbReference type="CDD" id="cd13893">
    <property type="entry name" value="CuRO_3_AAO"/>
    <property type="match status" value="1"/>
</dbReference>
<keyword evidence="13" id="KW-0325">Glycoprotein</keyword>
<feature type="domain" description="Plastocyanin-like" evidence="17">
    <location>
        <begin position="55"/>
        <end position="161"/>
    </location>
</feature>
<comment type="catalytic activity">
    <reaction evidence="14">
        <text>4 L-ascorbate + O2 = 4 monodehydro-L-ascorbate radical + 2 H2O</text>
        <dbReference type="Rhea" id="RHEA:30243"/>
        <dbReference type="ChEBI" id="CHEBI:15377"/>
        <dbReference type="ChEBI" id="CHEBI:15379"/>
        <dbReference type="ChEBI" id="CHEBI:38290"/>
        <dbReference type="ChEBI" id="CHEBI:59513"/>
        <dbReference type="EC" id="1.10.3.3"/>
    </reaction>
</comment>
<comment type="similarity">
    <text evidence="3">Belongs to the multicopper oxidase family.</text>
</comment>
<keyword evidence="11" id="KW-0186">Copper</keyword>
<evidence type="ECO:0000256" key="12">
    <source>
        <dbReference type="ARBA" id="ARBA00023157"/>
    </source>
</evidence>
<dbReference type="EMBL" id="JAEACU010000002">
    <property type="protein sequence ID" value="KAH7541920.1"/>
    <property type="molecule type" value="Genomic_DNA"/>
</dbReference>
<evidence type="ECO:0000259" key="16">
    <source>
        <dbReference type="Pfam" id="PF07731"/>
    </source>
</evidence>
<dbReference type="InterPro" id="IPR017760">
    <property type="entry name" value="L-ascorbate_oxidase_pln"/>
</dbReference>
<proteinExistence type="inferred from homology"/>
<dbReference type="NCBIfam" id="TIGR03388">
    <property type="entry name" value="ascorbase"/>
    <property type="match status" value="1"/>
</dbReference>
<evidence type="ECO:0000259" key="17">
    <source>
        <dbReference type="Pfam" id="PF07732"/>
    </source>
</evidence>
<dbReference type="Pfam" id="PF00394">
    <property type="entry name" value="Cu-oxidase"/>
    <property type="match status" value="1"/>
</dbReference>
<dbReference type="InterPro" id="IPR034267">
    <property type="entry name" value="CuRO_3_AAO"/>
</dbReference>
<accession>A0A978VSX5</accession>
<evidence type="ECO:0000256" key="3">
    <source>
        <dbReference type="ARBA" id="ARBA00010609"/>
    </source>
</evidence>
<dbReference type="InterPro" id="IPR033138">
    <property type="entry name" value="Cu_oxidase_CS"/>
</dbReference>
<dbReference type="GO" id="GO:0050687">
    <property type="term" value="P:negative regulation of defense response to virus"/>
    <property type="evidence" value="ECO:0007669"/>
    <property type="project" value="UniProtKB-ARBA"/>
</dbReference>
<dbReference type="GO" id="GO:0009615">
    <property type="term" value="P:response to virus"/>
    <property type="evidence" value="ECO:0007669"/>
    <property type="project" value="UniProtKB-ARBA"/>
</dbReference>
<dbReference type="PROSITE" id="PS00080">
    <property type="entry name" value="MULTICOPPER_OXIDASE2"/>
    <property type="match status" value="1"/>
</dbReference>
<gene>
    <name evidence="18" type="ORF">FEM48_Zijuj02G0018600</name>
</gene>
<evidence type="ECO:0000256" key="9">
    <source>
        <dbReference type="ARBA" id="ARBA00022737"/>
    </source>
</evidence>
<sequence length="590" mass="65574">MGSVDSLAKHALDGETNFEKINGVGYFHVLFINNSMVLWFSRKTFQMGRGVYILAPDCVEHAVMGINGQFPGPTIRAKAGDTIVVQLTNKLHTEGVVIHWHGIRQFGTPWADGIASISQCAINPGETFVYRFKVDKAGTYFYHGHYGMQRSGGLYGSLIVDVAEGEKEPFHYDGELNLLLSDWWHKSVQEQETGLSSKPMRFIGEPQSLLINGRGQYNCSLAASYGNFSSPKCKFQGTEQCAPQILHVLPNTAYRLRIASTTALSSLNLAIGNHKMVVVEADGNYVEPFAVDNLDIHSGESYSVLVTTNQNPMENYWLSIGVRGREPKTPQALTIFNYLPNPSSKLPIHPPPITPQWNDYPYIKNFTKSILALVGSTSSKPPTKFHRRIVLLNTQNKFNGYTKWALNNVSLALPPTPYLGAIKHGLKNAFNQTKPPENFPNSYNIMKPPKNPNATIGNGVYMLSFGITVDVVLQNSNMLKENVSEIHPWHLHGHDFWVLGYGEGKFSEQDVGKFNLKNPPLRNTAVVFPYGWTALRFVADSPGVWAFHCHIEPHLHMGMGVVFAEGVNRLLKVPNEALACGLTAKIRIPN</sequence>
<dbReference type="PROSITE" id="PS00079">
    <property type="entry name" value="MULTICOPPER_OXIDASE1"/>
    <property type="match status" value="1"/>
</dbReference>
<evidence type="ECO:0000256" key="10">
    <source>
        <dbReference type="ARBA" id="ARBA00023002"/>
    </source>
</evidence>
<dbReference type="AlphaFoldDB" id="A0A978VSX5"/>
<evidence type="ECO:0000256" key="7">
    <source>
        <dbReference type="ARBA" id="ARBA00022525"/>
    </source>
</evidence>
<evidence type="ECO:0000313" key="19">
    <source>
        <dbReference type="Proteomes" id="UP000813462"/>
    </source>
</evidence>
<dbReference type="GO" id="GO:0008447">
    <property type="term" value="F:L-ascorbate oxidase activity"/>
    <property type="evidence" value="ECO:0007669"/>
    <property type="project" value="UniProtKB-EC"/>
</dbReference>
<evidence type="ECO:0000256" key="8">
    <source>
        <dbReference type="ARBA" id="ARBA00022723"/>
    </source>
</evidence>
<feature type="domain" description="Plastocyanin-like" evidence="16">
    <location>
        <begin position="451"/>
        <end position="566"/>
    </location>
</feature>
<comment type="caution">
    <text evidence="18">The sequence shown here is derived from an EMBL/GenBank/DDBJ whole genome shotgun (WGS) entry which is preliminary data.</text>
</comment>
<evidence type="ECO:0000256" key="5">
    <source>
        <dbReference type="ARBA" id="ARBA00012301"/>
    </source>
</evidence>
<dbReference type="Pfam" id="PF07731">
    <property type="entry name" value="Cu-oxidase_2"/>
    <property type="match status" value="1"/>
</dbReference>
<dbReference type="SUPFAM" id="SSF49503">
    <property type="entry name" value="Cupredoxins"/>
    <property type="match status" value="3"/>
</dbReference>
<dbReference type="GO" id="GO:0009506">
    <property type="term" value="C:plasmodesma"/>
    <property type="evidence" value="ECO:0007669"/>
    <property type="project" value="TreeGrafter"/>
</dbReference>